<comment type="caution">
    <text evidence="2">The sequence shown here is derived from an EMBL/GenBank/DDBJ whole genome shotgun (WGS) entry which is preliminary data.</text>
</comment>
<evidence type="ECO:0000313" key="3">
    <source>
        <dbReference type="Proteomes" id="UP000748756"/>
    </source>
</evidence>
<organism evidence="2 3">
    <name type="scientific">Linnemannia schmuckeri</name>
    <dbReference type="NCBI Taxonomy" id="64567"/>
    <lineage>
        <taxon>Eukaryota</taxon>
        <taxon>Fungi</taxon>
        <taxon>Fungi incertae sedis</taxon>
        <taxon>Mucoromycota</taxon>
        <taxon>Mortierellomycotina</taxon>
        <taxon>Mortierellomycetes</taxon>
        <taxon>Mortierellales</taxon>
        <taxon>Mortierellaceae</taxon>
        <taxon>Linnemannia</taxon>
    </lineage>
</organism>
<accession>A0A9P5S7D4</accession>
<protein>
    <submittedName>
        <fullName evidence="2">Uncharacterized protein</fullName>
    </submittedName>
</protein>
<name>A0A9P5S7D4_9FUNG</name>
<reference evidence="2" key="1">
    <citation type="journal article" date="2020" name="Fungal Divers.">
        <title>Resolving the Mortierellaceae phylogeny through synthesis of multi-gene phylogenetics and phylogenomics.</title>
        <authorList>
            <person name="Vandepol N."/>
            <person name="Liber J."/>
            <person name="Desiro A."/>
            <person name="Na H."/>
            <person name="Kennedy M."/>
            <person name="Barry K."/>
            <person name="Grigoriev I.V."/>
            <person name="Miller A.N."/>
            <person name="O'Donnell K."/>
            <person name="Stajich J.E."/>
            <person name="Bonito G."/>
        </authorList>
    </citation>
    <scope>NUCLEOTIDE SEQUENCE</scope>
    <source>
        <strain evidence="2">NRRL 6426</strain>
    </source>
</reference>
<dbReference type="Proteomes" id="UP000748756">
    <property type="component" value="Unassembled WGS sequence"/>
</dbReference>
<dbReference type="EMBL" id="JAAAUQ010000077">
    <property type="protein sequence ID" value="KAF9155221.1"/>
    <property type="molecule type" value="Genomic_DNA"/>
</dbReference>
<dbReference type="AlphaFoldDB" id="A0A9P5S7D4"/>
<dbReference type="OrthoDB" id="2435688at2759"/>
<evidence type="ECO:0000256" key="1">
    <source>
        <dbReference type="SAM" id="MobiDB-lite"/>
    </source>
</evidence>
<keyword evidence="3" id="KW-1185">Reference proteome</keyword>
<feature type="region of interest" description="Disordered" evidence="1">
    <location>
        <begin position="1"/>
        <end position="26"/>
    </location>
</feature>
<proteinExistence type="predicted"/>
<sequence length="138" mass="15406">MSPRTMTRAVTGVNDDTGLPSSSSAPWMRNPIMEGIRRNHSLIKVTVDIFPPPVSRTGRSGGGGLSRNVTMQGTSARNSTAMDLTPQEQAHWSQQQQVDKIIYANRKSLRERARIGWEELKLLGVDENVIREVFVDLF</sequence>
<evidence type="ECO:0000313" key="2">
    <source>
        <dbReference type="EMBL" id="KAF9155221.1"/>
    </source>
</evidence>
<feature type="region of interest" description="Disordered" evidence="1">
    <location>
        <begin position="53"/>
        <end position="91"/>
    </location>
</feature>
<feature type="compositionally biased region" description="Polar residues" evidence="1">
    <location>
        <begin position="68"/>
        <end position="91"/>
    </location>
</feature>
<gene>
    <name evidence="2" type="ORF">BG015_010617</name>
</gene>